<reference evidence="3" key="1">
    <citation type="submission" date="2016-10" db="EMBL/GenBank/DDBJ databases">
        <authorList>
            <person name="Varghese N."/>
        </authorList>
    </citation>
    <scope>NUCLEOTIDE SEQUENCE [LARGE SCALE GENOMIC DNA]</scope>
    <source>
        <strain evidence="3">CGMCC 1.12284</strain>
    </source>
</reference>
<dbReference type="EMBL" id="FOIS01000003">
    <property type="protein sequence ID" value="SEW13992.1"/>
    <property type="molecule type" value="Genomic_DNA"/>
</dbReference>
<feature type="region of interest" description="Disordered" evidence="1">
    <location>
        <begin position="133"/>
        <end position="161"/>
    </location>
</feature>
<evidence type="ECO:0000313" key="2">
    <source>
        <dbReference type="EMBL" id="SEW13992.1"/>
    </source>
</evidence>
<dbReference type="RefSeq" id="WP_049992119.1">
    <property type="nucleotide sequence ID" value="NZ_FOIS01000003.1"/>
</dbReference>
<dbReference type="InterPro" id="IPR045396">
    <property type="entry name" value="DUF6517"/>
</dbReference>
<proteinExistence type="predicted"/>
<gene>
    <name evidence="2" type="ORF">SAMN05216285_2590</name>
</gene>
<accession>A0A1I0PHV7</accession>
<organism evidence="2 3">
    <name type="scientific">Natrinema salifodinae</name>
    <dbReference type="NCBI Taxonomy" id="1202768"/>
    <lineage>
        <taxon>Archaea</taxon>
        <taxon>Methanobacteriati</taxon>
        <taxon>Methanobacteriota</taxon>
        <taxon>Stenosarchaea group</taxon>
        <taxon>Halobacteria</taxon>
        <taxon>Halobacteriales</taxon>
        <taxon>Natrialbaceae</taxon>
        <taxon>Natrinema</taxon>
    </lineage>
</organism>
<evidence type="ECO:0000256" key="1">
    <source>
        <dbReference type="SAM" id="MobiDB-lite"/>
    </source>
</evidence>
<dbReference type="OrthoDB" id="169585at2157"/>
<name>A0A1I0PHV7_9EURY</name>
<sequence>MVLDLPPSVADDWRRLGSRTDERSLSLATVTAETTVFEHRPTADALDQLRADGEIPARSLFTVDLSISPSLSLVGLSPDNALDKAAPKVREQFVDTLEDDGITVRGERASEYIDRPDGTVGHLTVLEVAYPTGSAGSAGQAGESDATGSETAADEAAAAERPAIDAEAHAAVWPDDDAYVMAGGLLPLEAPDADLLGAALDVDPDRDREIVVDVFRRLELGSAADDAGST</sequence>
<evidence type="ECO:0000313" key="3">
    <source>
        <dbReference type="Proteomes" id="UP000183275"/>
    </source>
</evidence>
<dbReference type="Pfam" id="PF20127">
    <property type="entry name" value="DUF6517"/>
    <property type="match status" value="1"/>
</dbReference>
<protein>
    <submittedName>
        <fullName evidence="2">Uncharacterized protein</fullName>
    </submittedName>
</protein>
<dbReference type="STRING" id="1202768.SAMN05216285_2590"/>
<dbReference type="AlphaFoldDB" id="A0A1I0PHV7"/>
<keyword evidence="3" id="KW-1185">Reference proteome</keyword>
<dbReference type="eggNOG" id="arCOG03927">
    <property type="taxonomic scope" value="Archaea"/>
</dbReference>
<dbReference type="Proteomes" id="UP000183275">
    <property type="component" value="Unassembled WGS sequence"/>
</dbReference>